<proteinExistence type="predicted"/>
<dbReference type="Pfam" id="PF01656">
    <property type="entry name" value="CbiA"/>
    <property type="match status" value="1"/>
</dbReference>
<dbReference type="InterPro" id="IPR050678">
    <property type="entry name" value="DNA_Partitioning_ATPase"/>
</dbReference>
<dbReference type="Gene3D" id="3.40.50.300">
    <property type="entry name" value="P-loop containing nucleotide triphosphate hydrolases"/>
    <property type="match status" value="1"/>
</dbReference>
<dbReference type="SUPFAM" id="SSF52540">
    <property type="entry name" value="P-loop containing nucleoside triphosphate hydrolases"/>
    <property type="match status" value="1"/>
</dbReference>
<evidence type="ECO:0000313" key="3">
    <source>
        <dbReference type="Proteomes" id="UP000650424"/>
    </source>
</evidence>
<protein>
    <recommendedName>
        <fullName evidence="1">CobQ/CobB/MinD/ParA nucleotide binding domain-containing protein</fullName>
    </recommendedName>
</protein>
<feature type="domain" description="CobQ/CobB/MinD/ParA nucleotide binding" evidence="1">
    <location>
        <begin position="3"/>
        <end position="110"/>
    </location>
</feature>
<accession>A0ABR6ZY20</accession>
<dbReference type="PANTHER" id="PTHR13696">
    <property type="entry name" value="P-LOOP CONTAINING NUCLEOSIDE TRIPHOSPHATE HYDROLASE"/>
    <property type="match status" value="1"/>
</dbReference>
<sequence>MIITIADGAGGAAKSILADNLAALRTLAGHKVILLDNDPQLASLKWSCERRNNGHTVPITARKISGKGLQPELENLRCHYQDIVIDSASRDCMGSRSALLAAHVAVIAVDLDQLDQLHEEELLQRVEKACAFNPGLRIMVVMSSVHIQPSPEKIALVRNFSQKFKSAQLFARVIHSGYALQLAYRDGLSISEYLPADHLAVAGMQELFGAVFAAH</sequence>
<evidence type="ECO:0000259" key="1">
    <source>
        <dbReference type="Pfam" id="PF01656"/>
    </source>
</evidence>
<organism evidence="2 3">
    <name type="scientific">Undibacterium hunanense</name>
    <dbReference type="NCBI Taxonomy" id="2762292"/>
    <lineage>
        <taxon>Bacteria</taxon>
        <taxon>Pseudomonadati</taxon>
        <taxon>Pseudomonadota</taxon>
        <taxon>Betaproteobacteria</taxon>
        <taxon>Burkholderiales</taxon>
        <taxon>Oxalobacteraceae</taxon>
        <taxon>Undibacterium</taxon>
    </lineage>
</organism>
<dbReference type="InterPro" id="IPR027417">
    <property type="entry name" value="P-loop_NTPase"/>
</dbReference>
<dbReference type="PANTHER" id="PTHR13696:SF96">
    <property type="entry name" value="COBQ_COBB_MIND_PARA NUCLEOTIDE BINDING DOMAIN-CONTAINING PROTEIN"/>
    <property type="match status" value="1"/>
</dbReference>
<gene>
    <name evidence="2" type="ORF">H8L32_25145</name>
</gene>
<dbReference type="EMBL" id="JACOGF010000019">
    <property type="protein sequence ID" value="MBC3920777.1"/>
    <property type="molecule type" value="Genomic_DNA"/>
</dbReference>
<reference evidence="2 3" key="1">
    <citation type="submission" date="2020-08" db="EMBL/GenBank/DDBJ databases">
        <title>Novel species isolated from subtropical streams in China.</title>
        <authorList>
            <person name="Lu H."/>
        </authorList>
    </citation>
    <scope>NUCLEOTIDE SEQUENCE [LARGE SCALE GENOMIC DNA]</scope>
    <source>
        <strain evidence="2 3">CY18W</strain>
    </source>
</reference>
<keyword evidence="3" id="KW-1185">Reference proteome</keyword>
<name>A0ABR6ZY20_9BURK</name>
<comment type="caution">
    <text evidence="2">The sequence shown here is derived from an EMBL/GenBank/DDBJ whole genome shotgun (WGS) entry which is preliminary data.</text>
</comment>
<evidence type="ECO:0000313" key="2">
    <source>
        <dbReference type="EMBL" id="MBC3920777.1"/>
    </source>
</evidence>
<dbReference type="InterPro" id="IPR002586">
    <property type="entry name" value="CobQ/CobB/MinD/ParA_Nub-bd_dom"/>
</dbReference>
<dbReference type="RefSeq" id="WP_186950593.1">
    <property type="nucleotide sequence ID" value="NZ_JACOGF010000019.1"/>
</dbReference>
<dbReference type="CDD" id="cd02042">
    <property type="entry name" value="ParAB_family"/>
    <property type="match status" value="1"/>
</dbReference>
<dbReference type="Proteomes" id="UP000650424">
    <property type="component" value="Unassembled WGS sequence"/>
</dbReference>